<organism evidence="1">
    <name type="scientific">human gut metagenome</name>
    <dbReference type="NCBI Taxonomy" id="408170"/>
    <lineage>
        <taxon>unclassified sequences</taxon>
        <taxon>metagenomes</taxon>
        <taxon>organismal metagenomes</taxon>
    </lineage>
</organism>
<gene>
    <name evidence="1" type="ORF">LEA_01498</name>
</gene>
<name>K1UQ55_9ZZZZ</name>
<sequence>MTYGSAHFKTLKDKDIYGGLMKRADVLSVGLGNKKQTVSYDDIQMEAIHDFDMYFTELEQRVMPVIEQKDELEKSIDEYSHV</sequence>
<accession>K1UQ55</accession>
<comment type="caution">
    <text evidence="1">The sequence shown here is derived from an EMBL/GenBank/DDBJ whole genome shotgun (WGS) entry which is preliminary data.</text>
</comment>
<protein>
    <submittedName>
        <fullName evidence="1">Archaeal/vacuolar-type H+-ATPase subunit I</fullName>
    </submittedName>
</protein>
<dbReference type="AlphaFoldDB" id="K1UQ55"/>
<reference evidence="1" key="1">
    <citation type="journal article" date="2013" name="Environ. Microbiol.">
        <title>Microbiota from the distal guts of lean and obese adolescents exhibit partial functional redundancy besides clear differences in community structure.</title>
        <authorList>
            <person name="Ferrer M."/>
            <person name="Ruiz A."/>
            <person name="Lanza F."/>
            <person name="Haange S.B."/>
            <person name="Oberbach A."/>
            <person name="Till H."/>
            <person name="Bargiela R."/>
            <person name="Campoy C."/>
            <person name="Segura M.T."/>
            <person name="Richter M."/>
            <person name="von Bergen M."/>
            <person name="Seifert J."/>
            <person name="Suarez A."/>
        </authorList>
    </citation>
    <scope>NUCLEOTIDE SEQUENCE</scope>
</reference>
<dbReference type="EMBL" id="AJWY01001040">
    <property type="protein sequence ID" value="EKC80330.1"/>
    <property type="molecule type" value="Genomic_DNA"/>
</dbReference>
<proteinExistence type="predicted"/>
<evidence type="ECO:0000313" key="1">
    <source>
        <dbReference type="EMBL" id="EKC80330.1"/>
    </source>
</evidence>